<comment type="caution">
    <text evidence="4">The sequence shown here is derived from an EMBL/GenBank/DDBJ whole genome shotgun (WGS) entry which is preliminary data.</text>
</comment>
<feature type="transmembrane region" description="Helical" evidence="2">
    <location>
        <begin position="328"/>
        <end position="345"/>
    </location>
</feature>
<dbReference type="EMBL" id="BOMW01000019">
    <property type="protein sequence ID" value="GIF04499.1"/>
    <property type="molecule type" value="Genomic_DNA"/>
</dbReference>
<dbReference type="Proteomes" id="UP000629619">
    <property type="component" value="Unassembled WGS sequence"/>
</dbReference>
<keyword evidence="2" id="KW-0812">Transmembrane</keyword>
<feature type="transmembrane region" description="Helical" evidence="2">
    <location>
        <begin position="436"/>
        <end position="459"/>
    </location>
</feature>
<feature type="transmembrane region" description="Helical" evidence="2">
    <location>
        <begin position="403"/>
        <end position="424"/>
    </location>
</feature>
<protein>
    <submittedName>
        <fullName evidence="4">Glycosyl transferase</fullName>
    </submittedName>
</protein>
<evidence type="ECO:0000259" key="3">
    <source>
        <dbReference type="Pfam" id="PF19830"/>
    </source>
</evidence>
<gene>
    <name evidence="4" type="ORF">Asi03nite_20370</name>
</gene>
<dbReference type="AlphaFoldDB" id="A0A919N547"/>
<reference evidence="4" key="1">
    <citation type="submission" date="2021-01" db="EMBL/GenBank/DDBJ databases">
        <title>Whole genome shotgun sequence of Actinoplanes siamensis NBRC 109076.</title>
        <authorList>
            <person name="Komaki H."/>
            <person name="Tamura T."/>
        </authorList>
    </citation>
    <scope>NUCLEOTIDE SEQUENCE</scope>
    <source>
        <strain evidence="4">NBRC 109076</strain>
    </source>
</reference>
<feature type="compositionally biased region" description="Low complexity" evidence="1">
    <location>
        <begin position="1"/>
        <end position="14"/>
    </location>
</feature>
<keyword evidence="2" id="KW-1133">Transmembrane helix</keyword>
<feature type="transmembrane region" description="Helical" evidence="2">
    <location>
        <begin position="125"/>
        <end position="146"/>
    </location>
</feature>
<feature type="transmembrane region" description="Helical" evidence="2">
    <location>
        <begin position="357"/>
        <end position="376"/>
    </location>
</feature>
<evidence type="ECO:0000256" key="1">
    <source>
        <dbReference type="SAM" id="MobiDB-lite"/>
    </source>
</evidence>
<keyword evidence="4" id="KW-0808">Transferase</keyword>
<proteinExistence type="predicted"/>
<evidence type="ECO:0000313" key="5">
    <source>
        <dbReference type="Proteomes" id="UP000629619"/>
    </source>
</evidence>
<feature type="transmembrane region" description="Helical" evidence="2">
    <location>
        <begin position="256"/>
        <end position="275"/>
    </location>
</feature>
<sequence>MSVAAPAPAASADPPSEEPVTTPGHRPREWPTHLTFAVVALAFGVYVTSGLWSDPYTHVLADNVGDQAFFEWLMGYGYYTVTQGADPFFTHLLNAPNGVNLAANTSITVYTVLFSPLTHLAGPQISFVTVLTLNLAGSAFAWYLFLRRWLVRNAGAAAVAGLFCGFAPGFISHANGHLNWTAGWVAPVVIWQVLRLRQPGRWLRNGIVLGVLLAIGFSIAAEGLFFTALASGVFVLVWSIAKPVRAEAREALPTVLRALGVTAVVAGTFLGYPLYMHFAGPQTFSGTGFNQRYFVEDAAAYLSFPNRSLAGWLGWHADLAPNRTEETSFLGVPLVALLVFSFFLIRRRSDPGRRATLRAVGVVGVVFFLLSLGPRLNWNKHEHDDIPLPYAALVHLPLFDSALPMRFALVVVGVFGILLALLIDQLLTRRRPSNRIGVLHTALASAVVVSLLPIVPLPLRIQLRAPEPSFIADGTWKKYVPAGGTMSALPFAANVTADGQRWQSYTMARGGRQFRIPDGYFLGPQSNDEQGRKKEGRIGAPPKATDWLFLRAAWYGYVANVNNGDRAQARADFGYWGLDAVFLLPEITGSDHQTLNRSALETTARALLGEPEVTDGGVLVWRIRRGVDPVDR</sequence>
<dbReference type="GO" id="GO:0016740">
    <property type="term" value="F:transferase activity"/>
    <property type="evidence" value="ECO:0007669"/>
    <property type="project" value="UniProtKB-KW"/>
</dbReference>
<name>A0A919N547_9ACTN</name>
<feature type="transmembrane region" description="Helical" evidence="2">
    <location>
        <begin position="225"/>
        <end position="244"/>
    </location>
</feature>
<feature type="transmembrane region" description="Helical" evidence="2">
    <location>
        <begin position="153"/>
        <end position="171"/>
    </location>
</feature>
<dbReference type="InterPro" id="IPR046278">
    <property type="entry name" value="DUF6311"/>
</dbReference>
<dbReference type="RefSeq" id="WP_203678301.1">
    <property type="nucleotide sequence ID" value="NZ_BOMW01000019.1"/>
</dbReference>
<feature type="domain" description="DUF6311" evidence="3">
    <location>
        <begin position="71"/>
        <end position="416"/>
    </location>
</feature>
<evidence type="ECO:0000256" key="2">
    <source>
        <dbReference type="SAM" id="Phobius"/>
    </source>
</evidence>
<keyword evidence="5" id="KW-1185">Reference proteome</keyword>
<accession>A0A919N547</accession>
<evidence type="ECO:0000313" key="4">
    <source>
        <dbReference type="EMBL" id="GIF04499.1"/>
    </source>
</evidence>
<keyword evidence="2" id="KW-0472">Membrane</keyword>
<feature type="transmembrane region" description="Helical" evidence="2">
    <location>
        <begin position="34"/>
        <end position="52"/>
    </location>
</feature>
<organism evidence="4 5">
    <name type="scientific">Actinoplanes siamensis</name>
    <dbReference type="NCBI Taxonomy" id="1223317"/>
    <lineage>
        <taxon>Bacteria</taxon>
        <taxon>Bacillati</taxon>
        <taxon>Actinomycetota</taxon>
        <taxon>Actinomycetes</taxon>
        <taxon>Micromonosporales</taxon>
        <taxon>Micromonosporaceae</taxon>
        <taxon>Actinoplanes</taxon>
    </lineage>
</organism>
<feature type="region of interest" description="Disordered" evidence="1">
    <location>
        <begin position="1"/>
        <end position="28"/>
    </location>
</feature>
<dbReference type="Pfam" id="PF19830">
    <property type="entry name" value="DUF6311"/>
    <property type="match status" value="1"/>
</dbReference>